<keyword evidence="3" id="KW-1185">Reference proteome</keyword>
<feature type="region of interest" description="Disordered" evidence="1">
    <location>
        <begin position="1"/>
        <end position="89"/>
    </location>
</feature>
<gene>
    <name evidence="2" type="ORF">PARMNEM_LOCUS15180</name>
</gene>
<dbReference type="PANTHER" id="PTHR34239">
    <property type="entry name" value="APPLE DOMAIN-CONTAINING PROTEIN"/>
    <property type="match status" value="1"/>
</dbReference>
<organism evidence="2 3">
    <name type="scientific">Parnassius mnemosyne</name>
    <name type="common">clouded apollo</name>
    <dbReference type="NCBI Taxonomy" id="213953"/>
    <lineage>
        <taxon>Eukaryota</taxon>
        <taxon>Metazoa</taxon>
        <taxon>Ecdysozoa</taxon>
        <taxon>Arthropoda</taxon>
        <taxon>Hexapoda</taxon>
        <taxon>Insecta</taxon>
        <taxon>Pterygota</taxon>
        <taxon>Neoptera</taxon>
        <taxon>Endopterygota</taxon>
        <taxon>Lepidoptera</taxon>
        <taxon>Glossata</taxon>
        <taxon>Ditrysia</taxon>
        <taxon>Papilionoidea</taxon>
        <taxon>Papilionidae</taxon>
        <taxon>Parnassiinae</taxon>
        <taxon>Parnassini</taxon>
        <taxon>Parnassius</taxon>
        <taxon>Driopa</taxon>
    </lineage>
</organism>
<accession>A0AAV1LNP2</accession>
<evidence type="ECO:0000313" key="3">
    <source>
        <dbReference type="Proteomes" id="UP001314205"/>
    </source>
</evidence>
<name>A0AAV1LNP2_9NEOP</name>
<dbReference type="EMBL" id="CAVLGL010000093">
    <property type="protein sequence ID" value="CAK1595747.1"/>
    <property type="molecule type" value="Genomic_DNA"/>
</dbReference>
<sequence length="330" mass="37451">MKRKREKVRSDEKVKKKIRKLMKKVKKLSKQQGLTSESDSEGSFPEEMEQDILIERGKPEESESPQSLSHIPENTKDLNNQVQPTSELENQPDIALEAQDLDAETLAVLGEISTEQEKGPPLHPEIANRWTPILTRGLKKEDKKELIQKYLPFENLPKIIAPVLNPECVSAISANMLKRDTIIKEKQKQIAAALTAIGSGLESILKNGDKMDIIRNINDASKLLSDYFHSETNNRKNLITNAVNQSLKDTLKGDSDMFLFGTNLADRIKSAKIIQRSGKDLKEKQEHLKNQTKTLNWRGPPQLSTRLGGKRVTKPKIKHQQQKPMPPRRH</sequence>
<proteinExistence type="predicted"/>
<comment type="caution">
    <text evidence="2">The sequence shown here is derived from an EMBL/GenBank/DDBJ whole genome shotgun (WGS) entry which is preliminary data.</text>
</comment>
<dbReference type="AlphaFoldDB" id="A0AAV1LNP2"/>
<feature type="compositionally biased region" description="Basic residues" evidence="1">
    <location>
        <begin position="308"/>
        <end position="330"/>
    </location>
</feature>
<dbReference type="Proteomes" id="UP001314205">
    <property type="component" value="Unassembled WGS sequence"/>
</dbReference>
<feature type="region of interest" description="Disordered" evidence="1">
    <location>
        <begin position="290"/>
        <end position="330"/>
    </location>
</feature>
<dbReference type="PANTHER" id="PTHR34239:SF2">
    <property type="entry name" value="TRANSPOSABLE ELEMENT P TRANSPOSASE_THAP9 CONSERVED DOMAIN-CONTAINING PROTEIN"/>
    <property type="match status" value="1"/>
</dbReference>
<evidence type="ECO:0000256" key="1">
    <source>
        <dbReference type="SAM" id="MobiDB-lite"/>
    </source>
</evidence>
<feature type="compositionally biased region" description="Polar residues" evidence="1">
    <location>
        <begin position="77"/>
        <end position="89"/>
    </location>
</feature>
<reference evidence="2 3" key="1">
    <citation type="submission" date="2023-11" db="EMBL/GenBank/DDBJ databases">
        <authorList>
            <person name="Hedman E."/>
            <person name="Englund M."/>
            <person name="Stromberg M."/>
            <person name="Nyberg Akerstrom W."/>
            <person name="Nylinder S."/>
            <person name="Jareborg N."/>
            <person name="Kallberg Y."/>
            <person name="Kronander E."/>
        </authorList>
    </citation>
    <scope>NUCLEOTIDE SEQUENCE [LARGE SCALE GENOMIC DNA]</scope>
</reference>
<feature type="compositionally biased region" description="Acidic residues" evidence="1">
    <location>
        <begin position="38"/>
        <end position="52"/>
    </location>
</feature>
<protein>
    <submittedName>
        <fullName evidence="2">Uncharacterized protein</fullName>
    </submittedName>
</protein>
<feature type="compositionally biased region" description="Basic residues" evidence="1">
    <location>
        <begin position="15"/>
        <end position="29"/>
    </location>
</feature>
<evidence type="ECO:0000313" key="2">
    <source>
        <dbReference type="EMBL" id="CAK1595747.1"/>
    </source>
</evidence>